<evidence type="ECO:0000256" key="4">
    <source>
        <dbReference type="SAM" id="Phobius"/>
    </source>
</evidence>
<dbReference type="PRINTS" id="PR00081">
    <property type="entry name" value="GDHRDH"/>
</dbReference>
<evidence type="ECO:0000256" key="1">
    <source>
        <dbReference type="ARBA" id="ARBA00006484"/>
    </source>
</evidence>
<gene>
    <name evidence="5" type="ORF">QBC34DRAFT_478462</name>
</gene>
<dbReference type="GO" id="GO:0004806">
    <property type="term" value="F:triacylglycerol lipase activity"/>
    <property type="evidence" value="ECO:0007669"/>
    <property type="project" value="TreeGrafter"/>
</dbReference>
<comment type="similarity">
    <text evidence="1">Belongs to the short-chain dehydrogenases/reductases (SDR) family.</text>
</comment>
<dbReference type="GO" id="GO:0005783">
    <property type="term" value="C:endoplasmic reticulum"/>
    <property type="evidence" value="ECO:0007669"/>
    <property type="project" value="TreeGrafter"/>
</dbReference>
<evidence type="ECO:0000256" key="3">
    <source>
        <dbReference type="ARBA" id="ARBA00023002"/>
    </source>
</evidence>
<dbReference type="PANTHER" id="PTHR44169">
    <property type="entry name" value="NADPH-DEPENDENT 1-ACYLDIHYDROXYACETONE PHOSPHATE REDUCTASE"/>
    <property type="match status" value="1"/>
</dbReference>
<dbReference type="PROSITE" id="PS00061">
    <property type="entry name" value="ADH_SHORT"/>
    <property type="match status" value="1"/>
</dbReference>
<accession>A0AAV9G514</accession>
<keyword evidence="4" id="KW-1133">Transmembrane helix</keyword>
<dbReference type="EMBL" id="MU865999">
    <property type="protein sequence ID" value="KAK4443117.1"/>
    <property type="molecule type" value="Genomic_DNA"/>
</dbReference>
<evidence type="ECO:0000313" key="5">
    <source>
        <dbReference type="EMBL" id="KAK4443117.1"/>
    </source>
</evidence>
<dbReference type="AlphaFoldDB" id="A0AAV9G514"/>
<dbReference type="InterPro" id="IPR002347">
    <property type="entry name" value="SDR_fam"/>
</dbReference>
<keyword evidence="3" id="KW-0560">Oxidoreductase</keyword>
<dbReference type="GO" id="GO:0006654">
    <property type="term" value="P:phosphatidic acid biosynthetic process"/>
    <property type="evidence" value="ECO:0007669"/>
    <property type="project" value="TreeGrafter"/>
</dbReference>
<dbReference type="PANTHER" id="PTHR44169:SF6">
    <property type="entry name" value="NADPH-DEPENDENT 1-ACYLDIHYDROXYACETONE PHOSPHATE REDUCTASE"/>
    <property type="match status" value="1"/>
</dbReference>
<reference evidence="5" key="2">
    <citation type="submission" date="2023-05" db="EMBL/GenBank/DDBJ databases">
        <authorList>
            <consortium name="Lawrence Berkeley National Laboratory"/>
            <person name="Steindorff A."/>
            <person name="Hensen N."/>
            <person name="Bonometti L."/>
            <person name="Westerberg I."/>
            <person name="Brannstrom I.O."/>
            <person name="Guillou S."/>
            <person name="Cros-Aarteil S."/>
            <person name="Calhoun S."/>
            <person name="Haridas S."/>
            <person name="Kuo A."/>
            <person name="Mondo S."/>
            <person name="Pangilinan J."/>
            <person name="Riley R."/>
            <person name="Labutti K."/>
            <person name="Andreopoulos B."/>
            <person name="Lipzen A."/>
            <person name="Chen C."/>
            <person name="Yanf M."/>
            <person name="Daum C."/>
            <person name="Ng V."/>
            <person name="Clum A."/>
            <person name="Ohm R."/>
            <person name="Martin F."/>
            <person name="Silar P."/>
            <person name="Natvig D."/>
            <person name="Lalanne C."/>
            <person name="Gautier V."/>
            <person name="Ament-Velasquez S.L."/>
            <person name="Kruys A."/>
            <person name="Hutchinson M.I."/>
            <person name="Powell A.J."/>
            <person name="Barry K."/>
            <person name="Miller A.N."/>
            <person name="Grigoriev I.V."/>
            <person name="Debuchy R."/>
            <person name="Gladieux P."/>
            <person name="Thoren M.H."/>
            <person name="Johannesson H."/>
        </authorList>
    </citation>
    <scope>NUCLEOTIDE SEQUENCE</scope>
    <source>
        <strain evidence="5">PSN243</strain>
    </source>
</reference>
<keyword evidence="4" id="KW-0472">Membrane</keyword>
<evidence type="ECO:0000313" key="6">
    <source>
        <dbReference type="Proteomes" id="UP001321760"/>
    </source>
</evidence>
<dbReference type="InterPro" id="IPR036291">
    <property type="entry name" value="NAD(P)-bd_dom_sf"/>
</dbReference>
<feature type="transmembrane region" description="Helical" evidence="4">
    <location>
        <begin position="246"/>
        <end position="265"/>
    </location>
</feature>
<keyword evidence="6" id="KW-1185">Reference proteome</keyword>
<dbReference type="Proteomes" id="UP001321760">
    <property type="component" value="Unassembled WGS sequence"/>
</dbReference>
<sequence>MTSPQRTVLITGCSDGGCGSALALAFHKSRWRVFASARNPSKLRVVQAAGIETLPLDITSPSSITAAASHISSLTSGTLTCLVHNAASGFTMPLVDVDIPAAKSLFDTNVFSIISVTQAFLPLLRNAAPDAVLVIHTSLSSQCTGMAPFAGVYNASKAAAAALAETFRSELAPLGIRTVNILTGVVKTNFGPNRAVEGKLPEGSIYAVAREEAQRVMDNTVIADGWTPERWAEKVVGELSVRRPKYWIWAGPLSTFVWLAGFLPVGMMDFVLKRVSGLGELERRMGEVMGGKGK</sequence>
<dbReference type="Gene3D" id="3.40.50.720">
    <property type="entry name" value="NAD(P)-binding Rossmann-like Domain"/>
    <property type="match status" value="1"/>
</dbReference>
<evidence type="ECO:0000256" key="2">
    <source>
        <dbReference type="ARBA" id="ARBA00022857"/>
    </source>
</evidence>
<organism evidence="5 6">
    <name type="scientific">Podospora aff. communis PSN243</name>
    <dbReference type="NCBI Taxonomy" id="3040156"/>
    <lineage>
        <taxon>Eukaryota</taxon>
        <taxon>Fungi</taxon>
        <taxon>Dikarya</taxon>
        <taxon>Ascomycota</taxon>
        <taxon>Pezizomycotina</taxon>
        <taxon>Sordariomycetes</taxon>
        <taxon>Sordariomycetidae</taxon>
        <taxon>Sordariales</taxon>
        <taxon>Podosporaceae</taxon>
        <taxon>Podospora</taxon>
    </lineage>
</organism>
<protein>
    <submittedName>
        <fullName evidence="5">IBR finger domain protein</fullName>
    </submittedName>
</protein>
<dbReference type="SUPFAM" id="SSF51735">
    <property type="entry name" value="NAD(P)-binding Rossmann-fold domains"/>
    <property type="match status" value="1"/>
</dbReference>
<keyword evidence="2" id="KW-0521">NADP</keyword>
<reference evidence="5" key="1">
    <citation type="journal article" date="2023" name="Mol. Phylogenet. Evol.">
        <title>Genome-scale phylogeny and comparative genomics of the fungal order Sordariales.</title>
        <authorList>
            <person name="Hensen N."/>
            <person name="Bonometti L."/>
            <person name="Westerberg I."/>
            <person name="Brannstrom I.O."/>
            <person name="Guillou S."/>
            <person name="Cros-Aarteil S."/>
            <person name="Calhoun S."/>
            <person name="Haridas S."/>
            <person name="Kuo A."/>
            <person name="Mondo S."/>
            <person name="Pangilinan J."/>
            <person name="Riley R."/>
            <person name="LaButti K."/>
            <person name="Andreopoulos B."/>
            <person name="Lipzen A."/>
            <person name="Chen C."/>
            <person name="Yan M."/>
            <person name="Daum C."/>
            <person name="Ng V."/>
            <person name="Clum A."/>
            <person name="Steindorff A."/>
            <person name="Ohm R.A."/>
            <person name="Martin F."/>
            <person name="Silar P."/>
            <person name="Natvig D.O."/>
            <person name="Lalanne C."/>
            <person name="Gautier V."/>
            <person name="Ament-Velasquez S.L."/>
            <person name="Kruys A."/>
            <person name="Hutchinson M.I."/>
            <person name="Powell A.J."/>
            <person name="Barry K."/>
            <person name="Miller A.N."/>
            <person name="Grigoriev I.V."/>
            <person name="Debuchy R."/>
            <person name="Gladieux P."/>
            <person name="Hiltunen Thoren M."/>
            <person name="Johannesson H."/>
        </authorList>
    </citation>
    <scope>NUCLEOTIDE SEQUENCE</scope>
    <source>
        <strain evidence="5">PSN243</strain>
    </source>
</reference>
<dbReference type="GO" id="GO:0005811">
    <property type="term" value="C:lipid droplet"/>
    <property type="evidence" value="ECO:0007669"/>
    <property type="project" value="TreeGrafter"/>
</dbReference>
<name>A0AAV9G514_9PEZI</name>
<proteinExistence type="inferred from homology"/>
<dbReference type="InterPro" id="IPR020904">
    <property type="entry name" value="Sc_DH/Rdtase_CS"/>
</dbReference>
<dbReference type="Pfam" id="PF00106">
    <property type="entry name" value="adh_short"/>
    <property type="match status" value="1"/>
</dbReference>
<dbReference type="GO" id="GO:0000140">
    <property type="term" value="F:acylglycerone-phosphate reductase (NADP+) activity"/>
    <property type="evidence" value="ECO:0007669"/>
    <property type="project" value="TreeGrafter"/>
</dbReference>
<comment type="caution">
    <text evidence="5">The sequence shown here is derived from an EMBL/GenBank/DDBJ whole genome shotgun (WGS) entry which is preliminary data.</text>
</comment>
<dbReference type="GO" id="GO:0019433">
    <property type="term" value="P:triglyceride catabolic process"/>
    <property type="evidence" value="ECO:0007669"/>
    <property type="project" value="TreeGrafter"/>
</dbReference>
<keyword evidence="4" id="KW-0812">Transmembrane</keyword>